<dbReference type="KEGG" id="cbei:LF65_00971"/>
<reference evidence="3" key="1">
    <citation type="submission" date="2014-12" db="EMBL/GenBank/DDBJ databases">
        <title>Genome sequence of Clostridium beijerinckii strain 59B.</title>
        <authorList>
            <person name="Little G.T."/>
            <person name="Minton N.P."/>
        </authorList>
    </citation>
    <scope>NUCLEOTIDE SEQUENCE [LARGE SCALE GENOMIC DNA]</scope>
    <source>
        <strain evidence="3">59B</strain>
    </source>
</reference>
<dbReference type="InterPro" id="IPR010982">
    <property type="entry name" value="Lambda_DNA-bd_dom_sf"/>
</dbReference>
<feature type="domain" description="HTH cro/C1-type" evidence="1">
    <location>
        <begin position="18"/>
        <end position="63"/>
    </location>
</feature>
<dbReference type="SUPFAM" id="SSF47413">
    <property type="entry name" value="lambda repressor-like DNA-binding domains"/>
    <property type="match status" value="1"/>
</dbReference>
<dbReference type="CDD" id="cd00093">
    <property type="entry name" value="HTH_XRE"/>
    <property type="match status" value="1"/>
</dbReference>
<evidence type="ECO:0000313" key="2">
    <source>
        <dbReference type="EMBL" id="AJG97592.1"/>
    </source>
</evidence>
<evidence type="ECO:0000313" key="3">
    <source>
        <dbReference type="Proteomes" id="UP000031866"/>
    </source>
</evidence>
<dbReference type="STRING" id="1520.LF65_00971"/>
<dbReference type="Gene3D" id="1.10.260.40">
    <property type="entry name" value="lambda repressor-like DNA-binding domains"/>
    <property type="match status" value="1"/>
</dbReference>
<gene>
    <name evidence="2" type="ORF">LF65_00971</name>
</gene>
<dbReference type="InterPro" id="IPR001387">
    <property type="entry name" value="Cro/C1-type_HTH"/>
</dbReference>
<dbReference type="Proteomes" id="UP000031866">
    <property type="component" value="Chromosome"/>
</dbReference>
<dbReference type="AlphaFoldDB" id="A0A0B5QI16"/>
<organism evidence="2 3">
    <name type="scientific">Clostridium beijerinckii</name>
    <name type="common">Clostridium MP</name>
    <dbReference type="NCBI Taxonomy" id="1520"/>
    <lineage>
        <taxon>Bacteria</taxon>
        <taxon>Bacillati</taxon>
        <taxon>Bacillota</taxon>
        <taxon>Clostridia</taxon>
        <taxon>Eubacteriales</taxon>
        <taxon>Clostridiaceae</taxon>
        <taxon>Clostridium</taxon>
    </lineage>
</organism>
<dbReference type="RefSeq" id="WP_041894476.1">
    <property type="nucleotide sequence ID" value="NZ_CP010086.2"/>
</dbReference>
<evidence type="ECO:0000259" key="1">
    <source>
        <dbReference type="PROSITE" id="PS50943"/>
    </source>
</evidence>
<dbReference type="EMBL" id="CP010086">
    <property type="protein sequence ID" value="AJG97592.1"/>
    <property type="molecule type" value="Genomic_DNA"/>
</dbReference>
<sequence>MEQYYRNIYQIARECTSLTQEKSSELLDISVDSLRAYEGGKRTPPENIVIDMAKIYNRPYLILQHYQNTLIGKELFPKIEVKHLAEAVLTFLDELEDLESIKKLMIKISRDGQVDEDEKDDWQMIMKTLDEMVCAIITIKFAR</sequence>
<protein>
    <submittedName>
        <fullName evidence="2">Transcriptional regulator</fullName>
    </submittedName>
</protein>
<proteinExistence type="predicted"/>
<name>A0A0B5QI16_CLOBE</name>
<dbReference type="OrthoDB" id="1624259at2"/>
<dbReference type="PROSITE" id="PS50943">
    <property type="entry name" value="HTH_CROC1"/>
    <property type="match status" value="1"/>
</dbReference>
<accession>A0A0B5QI16</accession>
<dbReference type="GO" id="GO:0003677">
    <property type="term" value="F:DNA binding"/>
    <property type="evidence" value="ECO:0007669"/>
    <property type="project" value="InterPro"/>
</dbReference>